<organism evidence="2 3">
    <name type="scientific">Sciurus vulgaris</name>
    <name type="common">Eurasian red squirrel</name>
    <dbReference type="NCBI Taxonomy" id="55149"/>
    <lineage>
        <taxon>Eukaryota</taxon>
        <taxon>Metazoa</taxon>
        <taxon>Chordata</taxon>
        <taxon>Craniata</taxon>
        <taxon>Vertebrata</taxon>
        <taxon>Euteleostomi</taxon>
        <taxon>Mammalia</taxon>
        <taxon>Eutheria</taxon>
        <taxon>Euarchontoglires</taxon>
        <taxon>Glires</taxon>
        <taxon>Rodentia</taxon>
        <taxon>Sciuromorpha</taxon>
        <taxon>Sciuridae</taxon>
        <taxon>Sciurinae</taxon>
        <taxon>Sciurini</taxon>
        <taxon>Sciurus</taxon>
    </lineage>
</organism>
<evidence type="ECO:0000313" key="2">
    <source>
        <dbReference type="Ensembl" id="ENSSVLP00005022453.1"/>
    </source>
</evidence>
<dbReference type="OrthoDB" id="6262491at2759"/>
<dbReference type="PANTHER" id="PTHR42968:SF28">
    <property type="entry name" value="WD REPEAT DOMAIN 87"/>
    <property type="match status" value="1"/>
</dbReference>
<evidence type="ECO:0000256" key="1">
    <source>
        <dbReference type="SAM" id="MobiDB-lite"/>
    </source>
</evidence>
<keyword evidence="3" id="KW-1185">Reference proteome</keyword>
<dbReference type="Proteomes" id="UP000694564">
    <property type="component" value="Chromosome 17"/>
</dbReference>
<name>A0A8D2JN51_SCIVU</name>
<dbReference type="PANTHER" id="PTHR42968">
    <property type="entry name" value="WD REPEAT-CONTAINING"/>
    <property type="match status" value="1"/>
</dbReference>
<dbReference type="AlphaFoldDB" id="A0A8D2JN51"/>
<reference evidence="2" key="2">
    <citation type="submission" date="2025-09" db="UniProtKB">
        <authorList>
            <consortium name="Ensembl"/>
        </authorList>
    </citation>
    <scope>IDENTIFICATION</scope>
</reference>
<protein>
    <submittedName>
        <fullName evidence="2">Uncharacterized protein</fullName>
    </submittedName>
</protein>
<dbReference type="GeneTree" id="ENSGT00940000166434"/>
<reference evidence="2" key="1">
    <citation type="submission" date="2025-08" db="UniProtKB">
        <authorList>
            <consortium name="Ensembl"/>
        </authorList>
    </citation>
    <scope>IDENTIFICATION</scope>
</reference>
<dbReference type="Ensembl" id="ENSSVLT00005024976.1">
    <property type="protein sequence ID" value="ENSSVLP00005022453.1"/>
    <property type="gene ID" value="ENSSVLG00005017914.1"/>
</dbReference>
<evidence type="ECO:0000313" key="3">
    <source>
        <dbReference type="Proteomes" id="UP000694564"/>
    </source>
</evidence>
<proteinExistence type="predicted"/>
<feature type="region of interest" description="Disordered" evidence="1">
    <location>
        <begin position="1"/>
        <end position="38"/>
    </location>
</feature>
<sequence length="387" mass="44957">MEKIGGQALAPSPAAAPVPAPSPEKSAKRHKSPANSEAWISDEDWSNNALIRLEAGEQLSRDGFHQLRQLLRDFAWEEHLKWIHLFNLKAMVKHLRQNLGLSPIDRSQHHSDGLSPMHLQVIPPIRREKRESWPEPSLPSTTKRIQVPKAINWHLLEEPYRSQRIQQLSDALKEMETRHFYPAKRDIFRGAHTSVDKQILALMFQKDLWDFKGKGRFPKLSKLEKETRPISKKKEEEVPPWETFVALYYVSRMLQQRYANDTTTWMEQFHQLMDLYQLKSPRIQRLLQELLLREEPQSQEIIYKEALKAMDLVPGERLFCHLFCDSSHAPAGSKFQNVISLSGQNRVHTLHGYAFAQYGFLELAWKSLPQVNPSSLEKMPRISTPTL</sequence>
<accession>A0A8D2JN51</accession>